<dbReference type="Proteomes" id="UP001140949">
    <property type="component" value="Unassembled WGS sequence"/>
</dbReference>
<name>A0AAX6ED72_IRIPA</name>
<evidence type="ECO:0000313" key="1">
    <source>
        <dbReference type="EMBL" id="KAJ6802077.1"/>
    </source>
</evidence>
<sequence>MGRGAERLLMEANFDSDGIEGKLTWREVPLSGIEGKDERKACVRSTINRRWSTTGSKERRFPLGNWLSK</sequence>
<reference evidence="1" key="2">
    <citation type="submission" date="2023-04" db="EMBL/GenBank/DDBJ databases">
        <authorList>
            <person name="Bruccoleri R.E."/>
            <person name="Oakeley E.J."/>
            <person name="Faust A.-M."/>
            <person name="Dessus-Babus S."/>
            <person name="Altorfer M."/>
            <person name="Burckhardt D."/>
            <person name="Oertli M."/>
            <person name="Naumann U."/>
            <person name="Petersen F."/>
            <person name="Wong J."/>
        </authorList>
    </citation>
    <scope>NUCLEOTIDE SEQUENCE</scope>
    <source>
        <strain evidence="1">GSM-AAB239-AS_SAM_17_03QT</strain>
        <tissue evidence="1">Leaf</tissue>
    </source>
</reference>
<evidence type="ECO:0000313" key="2">
    <source>
        <dbReference type="Proteomes" id="UP001140949"/>
    </source>
</evidence>
<organism evidence="1 2">
    <name type="scientific">Iris pallida</name>
    <name type="common">Sweet iris</name>
    <dbReference type="NCBI Taxonomy" id="29817"/>
    <lineage>
        <taxon>Eukaryota</taxon>
        <taxon>Viridiplantae</taxon>
        <taxon>Streptophyta</taxon>
        <taxon>Embryophyta</taxon>
        <taxon>Tracheophyta</taxon>
        <taxon>Spermatophyta</taxon>
        <taxon>Magnoliopsida</taxon>
        <taxon>Liliopsida</taxon>
        <taxon>Asparagales</taxon>
        <taxon>Iridaceae</taxon>
        <taxon>Iridoideae</taxon>
        <taxon>Irideae</taxon>
        <taxon>Iris</taxon>
    </lineage>
</organism>
<reference evidence="1" key="1">
    <citation type="journal article" date="2023" name="GigaByte">
        <title>Genome assembly of the bearded iris, Iris pallida Lam.</title>
        <authorList>
            <person name="Bruccoleri R.E."/>
            <person name="Oakeley E.J."/>
            <person name="Faust A.M.E."/>
            <person name="Altorfer M."/>
            <person name="Dessus-Babus S."/>
            <person name="Burckhardt D."/>
            <person name="Oertli M."/>
            <person name="Naumann U."/>
            <person name="Petersen F."/>
            <person name="Wong J."/>
        </authorList>
    </citation>
    <scope>NUCLEOTIDE SEQUENCE</scope>
    <source>
        <strain evidence="1">GSM-AAB239-AS_SAM_17_03QT</strain>
    </source>
</reference>
<dbReference type="AlphaFoldDB" id="A0AAX6ED72"/>
<accession>A0AAX6ED72</accession>
<proteinExistence type="predicted"/>
<gene>
    <name evidence="1" type="ORF">M6B38_195130</name>
</gene>
<comment type="caution">
    <text evidence="1">The sequence shown here is derived from an EMBL/GenBank/DDBJ whole genome shotgun (WGS) entry which is preliminary data.</text>
</comment>
<dbReference type="EMBL" id="JANAVB010037419">
    <property type="protein sequence ID" value="KAJ6802077.1"/>
    <property type="molecule type" value="Genomic_DNA"/>
</dbReference>
<protein>
    <submittedName>
        <fullName evidence="1">Uncharacterized protein</fullName>
    </submittedName>
</protein>
<keyword evidence="2" id="KW-1185">Reference proteome</keyword>